<evidence type="ECO:0000313" key="2">
    <source>
        <dbReference type="Proteomes" id="UP001364695"/>
    </source>
</evidence>
<comment type="caution">
    <text evidence="1">The sequence shown here is derived from an EMBL/GenBank/DDBJ whole genome shotgun (WGS) entry which is preliminary data.</text>
</comment>
<dbReference type="EMBL" id="JAWDIE010000027">
    <property type="protein sequence ID" value="MEJ7139421.1"/>
    <property type="molecule type" value="Genomic_DNA"/>
</dbReference>
<proteinExistence type="predicted"/>
<protein>
    <submittedName>
        <fullName evidence="1">ABC transporter permease</fullName>
    </submittedName>
</protein>
<organism evidence="1 2">
    <name type="scientific">Amphibiibacter pelophylacis</name>
    <dbReference type="NCBI Taxonomy" id="1799477"/>
    <lineage>
        <taxon>Bacteria</taxon>
        <taxon>Pseudomonadati</taxon>
        <taxon>Pseudomonadota</taxon>
        <taxon>Betaproteobacteria</taxon>
        <taxon>Burkholderiales</taxon>
        <taxon>Sphaerotilaceae</taxon>
        <taxon>Amphibiibacter</taxon>
    </lineage>
</organism>
<sequence>MNTALAGLRRAWPLTAVTLLMILGLSGMNALAPLFQAMFPQLVRPVYPLESFWNLWLAHVGLVLASSGASVVLGLGIGVAVTRPLGQRFRPLAGTLVALTQTVPPVAVLAVAAPLIGFGFAPALLALTLYGIFPVLQATMAGLDGVPRSVLDAARGLGMRAGERLAQIELPMALPVILAGVRVSVTINIGTAAIASAVGTQTLGTPIIVGLSGFNNAYVLQGALLVGLLAISVDMAFNLLQRAVDRWLGRGRK</sequence>
<dbReference type="Proteomes" id="UP001364695">
    <property type="component" value="Unassembled WGS sequence"/>
</dbReference>
<accession>A0ACC6P5E9</accession>
<keyword evidence="2" id="KW-1185">Reference proteome</keyword>
<reference evidence="1" key="1">
    <citation type="submission" date="2023-10" db="EMBL/GenBank/DDBJ databases">
        <title>Amphibacter perezi, gen. nov., sp. nov. a novel taxa of the family Comamonadaceae, class Betaproteobacteria isolated from the skin microbiota of Pelophylax perezi from different populations.</title>
        <authorList>
            <person name="Costa S."/>
            <person name="Proenca D.N."/>
            <person name="Lopes I."/>
            <person name="Morais P.V."/>
        </authorList>
    </citation>
    <scope>NUCLEOTIDE SEQUENCE</scope>
    <source>
        <strain evidence="1">SL12-8</strain>
    </source>
</reference>
<gene>
    <name evidence="1" type="ORF">RV045_13430</name>
</gene>
<name>A0ACC6P5E9_9BURK</name>
<evidence type="ECO:0000313" key="1">
    <source>
        <dbReference type="EMBL" id="MEJ7139421.1"/>
    </source>
</evidence>